<evidence type="ECO:0000256" key="1">
    <source>
        <dbReference type="SAM" id="Phobius"/>
    </source>
</evidence>
<dbReference type="EMBL" id="DYUK01000230">
    <property type="protein sequence ID" value="HJG80882.1"/>
    <property type="molecule type" value="Genomic_DNA"/>
</dbReference>
<dbReference type="AlphaFoldDB" id="A0A921MFH5"/>
<name>A0A921MFH5_9MICO</name>
<keyword evidence="1" id="KW-1133">Transmembrane helix</keyword>
<protein>
    <submittedName>
        <fullName evidence="2">Phage holin family protein</fullName>
    </submittedName>
</protein>
<feature type="transmembrane region" description="Helical" evidence="1">
    <location>
        <begin position="74"/>
        <end position="102"/>
    </location>
</feature>
<dbReference type="Proteomes" id="UP000784435">
    <property type="component" value="Unassembled WGS sequence"/>
</dbReference>
<comment type="caution">
    <text evidence="2">The sequence shown here is derived from an EMBL/GenBank/DDBJ whole genome shotgun (WGS) entry which is preliminary data.</text>
</comment>
<evidence type="ECO:0000313" key="2">
    <source>
        <dbReference type="EMBL" id="HJG80882.1"/>
    </source>
</evidence>
<organism evidence="2 3">
    <name type="scientific">Brevibacterium senegalense</name>
    <dbReference type="NCBI Taxonomy" id="1033736"/>
    <lineage>
        <taxon>Bacteria</taxon>
        <taxon>Bacillati</taxon>
        <taxon>Actinomycetota</taxon>
        <taxon>Actinomycetes</taxon>
        <taxon>Micrococcales</taxon>
        <taxon>Brevibacteriaceae</taxon>
        <taxon>Brevibacterium</taxon>
    </lineage>
</organism>
<proteinExistence type="predicted"/>
<dbReference type="Pfam" id="PF07332">
    <property type="entry name" value="Phage_holin_3_6"/>
    <property type="match status" value="1"/>
</dbReference>
<evidence type="ECO:0000313" key="3">
    <source>
        <dbReference type="Proteomes" id="UP000784435"/>
    </source>
</evidence>
<gene>
    <name evidence="2" type="ORF">K8V08_10770</name>
</gene>
<feature type="transmembrane region" description="Helical" evidence="1">
    <location>
        <begin position="39"/>
        <end position="68"/>
    </location>
</feature>
<dbReference type="InterPro" id="IPR009937">
    <property type="entry name" value="Phage_holin_3_6"/>
</dbReference>
<accession>A0A921MFH5</accession>
<keyword evidence="1" id="KW-0812">Transmembrane</keyword>
<sequence length="135" mass="13964">MSERSISKLVKDISADAQALAQEEAALAKNEAVAGAKNLGIGVGLALGAVFLLFLSSFMVLFTAAAALHEGAGWSWWLSFLVVFGALVLIALILVAIALPLLKKGNPTPTSAIESGKSAFQAIKRAVSNPGGPRY</sequence>
<keyword evidence="1" id="KW-0472">Membrane</keyword>
<reference evidence="2" key="1">
    <citation type="journal article" date="2021" name="PeerJ">
        <title>Extensive microbial diversity within the chicken gut microbiome revealed by metagenomics and culture.</title>
        <authorList>
            <person name="Gilroy R."/>
            <person name="Ravi A."/>
            <person name="Getino M."/>
            <person name="Pursley I."/>
            <person name="Horton D.L."/>
            <person name="Alikhan N.F."/>
            <person name="Baker D."/>
            <person name="Gharbi K."/>
            <person name="Hall N."/>
            <person name="Watson M."/>
            <person name="Adriaenssens E.M."/>
            <person name="Foster-Nyarko E."/>
            <person name="Jarju S."/>
            <person name="Secka A."/>
            <person name="Antonio M."/>
            <person name="Oren A."/>
            <person name="Chaudhuri R.R."/>
            <person name="La Ragione R."/>
            <person name="Hildebrand F."/>
            <person name="Pallen M.J."/>
        </authorList>
    </citation>
    <scope>NUCLEOTIDE SEQUENCE</scope>
    <source>
        <strain evidence="2">ChiGjej5B5-7349</strain>
    </source>
</reference>
<reference evidence="2" key="2">
    <citation type="submission" date="2021-09" db="EMBL/GenBank/DDBJ databases">
        <authorList>
            <person name="Gilroy R."/>
        </authorList>
    </citation>
    <scope>NUCLEOTIDE SEQUENCE</scope>
    <source>
        <strain evidence="2">ChiGjej5B5-7349</strain>
    </source>
</reference>